<evidence type="ECO:0000313" key="2">
    <source>
        <dbReference type="Proteomes" id="UP001482620"/>
    </source>
</evidence>
<proteinExistence type="predicted"/>
<gene>
    <name evidence="1" type="ORF">ILYODFUR_035596</name>
</gene>
<name>A0ABV0SSZ2_9TELE</name>
<evidence type="ECO:0000313" key="1">
    <source>
        <dbReference type="EMBL" id="MEQ2223325.1"/>
    </source>
</evidence>
<comment type="caution">
    <text evidence="1">The sequence shown here is derived from an EMBL/GenBank/DDBJ whole genome shotgun (WGS) entry which is preliminary data.</text>
</comment>
<accession>A0ABV0SSZ2</accession>
<sequence length="118" mass="12986">MTKGYGCDGEWRVGRSSTVTQLYSVIKPPPTLEQTKSYKTFGGKLASSEVEDKENGEFHHEVILTVQSHSASALALRCSITPQNTHKAGSAAASRRQTRHIKVSITRLHAHIIQNTLD</sequence>
<dbReference type="EMBL" id="JAHRIQ010006848">
    <property type="protein sequence ID" value="MEQ2223325.1"/>
    <property type="molecule type" value="Genomic_DNA"/>
</dbReference>
<reference evidence="1 2" key="1">
    <citation type="submission" date="2021-06" db="EMBL/GenBank/DDBJ databases">
        <authorList>
            <person name="Palmer J.M."/>
        </authorList>
    </citation>
    <scope>NUCLEOTIDE SEQUENCE [LARGE SCALE GENOMIC DNA]</scope>
    <source>
        <strain evidence="2">if_2019</strain>
        <tissue evidence="1">Muscle</tissue>
    </source>
</reference>
<keyword evidence="2" id="KW-1185">Reference proteome</keyword>
<organism evidence="1 2">
    <name type="scientific">Ilyodon furcidens</name>
    <name type="common">goldbreast splitfin</name>
    <dbReference type="NCBI Taxonomy" id="33524"/>
    <lineage>
        <taxon>Eukaryota</taxon>
        <taxon>Metazoa</taxon>
        <taxon>Chordata</taxon>
        <taxon>Craniata</taxon>
        <taxon>Vertebrata</taxon>
        <taxon>Euteleostomi</taxon>
        <taxon>Actinopterygii</taxon>
        <taxon>Neopterygii</taxon>
        <taxon>Teleostei</taxon>
        <taxon>Neoteleostei</taxon>
        <taxon>Acanthomorphata</taxon>
        <taxon>Ovalentaria</taxon>
        <taxon>Atherinomorphae</taxon>
        <taxon>Cyprinodontiformes</taxon>
        <taxon>Goodeidae</taxon>
        <taxon>Ilyodon</taxon>
    </lineage>
</organism>
<protein>
    <submittedName>
        <fullName evidence="1">Uncharacterized protein</fullName>
    </submittedName>
</protein>
<dbReference type="Proteomes" id="UP001482620">
    <property type="component" value="Unassembled WGS sequence"/>
</dbReference>